<dbReference type="Proteomes" id="UP001601059">
    <property type="component" value="Unassembled WGS sequence"/>
</dbReference>
<dbReference type="RefSeq" id="WP_389364330.1">
    <property type="nucleotide sequence ID" value="NZ_JBIACK010000018.1"/>
</dbReference>
<evidence type="ECO:0000313" key="2">
    <source>
        <dbReference type="Proteomes" id="UP001601059"/>
    </source>
</evidence>
<keyword evidence="2" id="KW-1185">Reference proteome</keyword>
<comment type="caution">
    <text evidence="1">The sequence shown here is derived from an EMBL/GenBank/DDBJ whole genome shotgun (WGS) entry which is preliminary data.</text>
</comment>
<reference evidence="1 2" key="1">
    <citation type="submission" date="2024-08" db="EMBL/GenBank/DDBJ databases">
        <title>Two novel Cytobacillus novel species.</title>
        <authorList>
            <person name="Liu G."/>
        </authorList>
    </citation>
    <scope>NUCLEOTIDE SEQUENCE [LARGE SCALE GENOMIC DNA]</scope>
    <source>
        <strain evidence="1 2">FJAT-54145</strain>
    </source>
</reference>
<accession>A0ABW6KHK8</accession>
<evidence type="ECO:0000313" key="1">
    <source>
        <dbReference type="EMBL" id="MFE8703631.1"/>
    </source>
</evidence>
<organism evidence="1 2">
    <name type="scientific">Cytobacillus spartinae</name>
    <dbReference type="NCBI Taxonomy" id="3299023"/>
    <lineage>
        <taxon>Bacteria</taxon>
        <taxon>Bacillati</taxon>
        <taxon>Bacillota</taxon>
        <taxon>Bacilli</taxon>
        <taxon>Bacillales</taxon>
        <taxon>Bacillaceae</taxon>
        <taxon>Cytobacillus</taxon>
    </lineage>
</organism>
<proteinExistence type="predicted"/>
<name>A0ABW6KHK8_9BACI</name>
<protein>
    <submittedName>
        <fullName evidence="1">Uncharacterized protein</fullName>
    </submittedName>
</protein>
<gene>
    <name evidence="1" type="ORF">ACFYKX_23985</name>
</gene>
<dbReference type="EMBL" id="JBIACK010000018">
    <property type="protein sequence ID" value="MFE8703631.1"/>
    <property type="molecule type" value="Genomic_DNA"/>
</dbReference>
<sequence>MFLTYKDLSELFPNSRGIRDINLPFHTISSFAEQNQPKGLFIPLSEESGELGKAIENGAIGAIWEEGKEIPKYTPNHFPIFITNDIVKGFKEMTKQYMKKIKTSETKNMDMTKFLFLEEKLLNENFKTYDIAVVEENLSLYIEQLSEERRG</sequence>